<dbReference type="EMBL" id="AJVK01031367">
    <property type="status" value="NOT_ANNOTATED_CDS"/>
    <property type="molecule type" value="Genomic_DNA"/>
</dbReference>
<keyword evidence="2" id="KW-1185">Reference proteome</keyword>
<dbReference type="GO" id="GO:0098970">
    <property type="term" value="P:postsynaptic neurotransmitter receptor diffusion trapping"/>
    <property type="evidence" value="ECO:0007669"/>
    <property type="project" value="TreeGrafter"/>
</dbReference>
<sequence length="559" mass="65088">TIVKSAPFFIISGVFLLVGFGLFILETCSHQHSISYFISGGLFIISGLLMLSGMIMYISIFKSEVGFKLRPKSFHQPRLFSFNYGQSFYLYIIGFICTEVVGVVNVFMYISQLQISDKRKIQCLSYNPTEMSFFRKRDDSNFENLRPILGYRKQAIQPNRPYSPGSFRKQNKCNLHSQYFTKSLNELYENDINLSVNERESIFGYPQEFPITRTLSSTSDIISNNREIFSGHDSREKDQKSSLKHFFNGSKTKAEKEEEIVKEATRKTGRHFNPHSIYFIEDNTAGTEGTIYVVEAQSNLNNHHSEISIHRSKSFQSNKLFDERELDKSMQKQFFNSDDKILSNRNQRLYSCNIDEKQRNKSIYQSRTLPRDFLKRSNQFTDEFFSGQPYHGQYRYDGAFDNTFVHKSIDDFIRLNEEPIHHNNQWPKCIPTSPSAISTKSHNLHNIPDISYRNNIFYQHPKSTIHHVPSSEEFSTFDLDQIERERRKSHANLFDYRNKYDNSKGTPVTAKESLLIFEQKTFVVIVVDRLEFHIPTSECPTTSLCFSLLGPLYGPHNKS</sequence>
<name>A0A1B0DCT3_PHLPP</name>
<dbReference type="Gene3D" id="1.20.140.150">
    <property type="match status" value="1"/>
</dbReference>
<dbReference type="GO" id="GO:0019226">
    <property type="term" value="P:transmission of nerve impulse"/>
    <property type="evidence" value="ECO:0007669"/>
    <property type="project" value="TreeGrafter"/>
</dbReference>
<dbReference type="GO" id="GO:0051968">
    <property type="term" value="P:positive regulation of synaptic transmission, glutamatergic"/>
    <property type="evidence" value="ECO:0007669"/>
    <property type="project" value="TreeGrafter"/>
</dbReference>
<dbReference type="GO" id="GO:0098839">
    <property type="term" value="C:postsynaptic density membrane"/>
    <property type="evidence" value="ECO:0007669"/>
    <property type="project" value="TreeGrafter"/>
</dbReference>
<dbReference type="EnsemblMetazoa" id="PPAI005704-RA">
    <property type="protein sequence ID" value="PPAI005704-PA"/>
    <property type="gene ID" value="PPAI005704"/>
</dbReference>
<dbReference type="PANTHER" id="PTHR12107">
    <property type="entry name" value="VOLTAGE-DEPENDENT CALCIUM CHANNEL GAMMA SUBUNIT"/>
    <property type="match status" value="1"/>
</dbReference>
<protein>
    <recommendedName>
        <fullName evidence="3">Voltage-dependent calcium channel gamma-5 subunit</fullName>
    </recommendedName>
</protein>
<organism evidence="1 2">
    <name type="scientific">Phlebotomus papatasi</name>
    <name type="common">Sandfly</name>
    <dbReference type="NCBI Taxonomy" id="29031"/>
    <lineage>
        <taxon>Eukaryota</taxon>
        <taxon>Metazoa</taxon>
        <taxon>Ecdysozoa</taxon>
        <taxon>Arthropoda</taxon>
        <taxon>Hexapoda</taxon>
        <taxon>Insecta</taxon>
        <taxon>Pterygota</taxon>
        <taxon>Neoptera</taxon>
        <taxon>Endopterygota</taxon>
        <taxon>Diptera</taxon>
        <taxon>Nematocera</taxon>
        <taxon>Psychodoidea</taxon>
        <taxon>Psychodidae</taxon>
        <taxon>Phlebotomus</taxon>
        <taxon>Phlebotomus</taxon>
    </lineage>
</organism>
<evidence type="ECO:0000313" key="2">
    <source>
        <dbReference type="Proteomes" id="UP000092462"/>
    </source>
</evidence>
<dbReference type="GO" id="GO:0099590">
    <property type="term" value="P:neurotransmitter receptor internalization"/>
    <property type="evidence" value="ECO:0007669"/>
    <property type="project" value="TreeGrafter"/>
</dbReference>
<reference evidence="1" key="1">
    <citation type="submission" date="2022-08" db="UniProtKB">
        <authorList>
            <consortium name="EnsemblMetazoa"/>
        </authorList>
    </citation>
    <scope>IDENTIFICATION</scope>
    <source>
        <strain evidence="1">Israel</strain>
    </source>
</reference>
<proteinExistence type="predicted"/>
<dbReference type="InterPro" id="IPR051072">
    <property type="entry name" value="CACNG_subunit"/>
</dbReference>
<dbReference type="GO" id="GO:0098943">
    <property type="term" value="P:neurotransmitter receptor transport, postsynaptic endosome to lysosome"/>
    <property type="evidence" value="ECO:0007669"/>
    <property type="project" value="TreeGrafter"/>
</dbReference>
<dbReference type="GO" id="GO:0016247">
    <property type="term" value="F:channel regulator activity"/>
    <property type="evidence" value="ECO:0007669"/>
    <property type="project" value="TreeGrafter"/>
</dbReference>
<evidence type="ECO:0008006" key="3">
    <source>
        <dbReference type="Google" id="ProtNLM"/>
    </source>
</evidence>
<dbReference type="Proteomes" id="UP000092462">
    <property type="component" value="Unassembled WGS sequence"/>
</dbReference>
<dbReference type="VEuPathDB" id="VectorBase:PPAI005704"/>
<dbReference type="EMBL" id="AJVK01031366">
    <property type="status" value="NOT_ANNOTATED_CDS"/>
    <property type="molecule type" value="Genomic_DNA"/>
</dbReference>
<evidence type="ECO:0000313" key="1">
    <source>
        <dbReference type="EnsemblMetazoa" id="PPAI005704-PA"/>
    </source>
</evidence>
<dbReference type="VEuPathDB" id="VectorBase:PPAPM1_006197"/>
<dbReference type="PANTHER" id="PTHR12107:SF0">
    <property type="entry name" value="STARGAZIN (MAMMALIAN CALCIUM CHANNEL) HOMOLOG"/>
    <property type="match status" value="1"/>
</dbReference>
<dbReference type="GO" id="GO:0005245">
    <property type="term" value="F:voltage-gated calcium channel activity"/>
    <property type="evidence" value="ECO:0007669"/>
    <property type="project" value="TreeGrafter"/>
</dbReference>
<dbReference type="EMBL" id="AJVK01031365">
    <property type="status" value="NOT_ANNOTATED_CDS"/>
    <property type="molecule type" value="Genomic_DNA"/>
</dbReference>
<dbReference type="GO" id="GO:0032281">
    <property type="term" value="C:AMPA glutamate receptor complex"/>
    <property type="evidence" value="ECO:0007669"/>
    <property type="project" value="TreeGrafter"/>
</dbReference>
<accession>A0A1B0DCT3</accession>
<dbReference type="AlphaFoldDB" id="A0A1B0DCT3"/>